<reference evidence="2 3" key="1">
    <citation type="journal article" date="2025" name="Microbiol. Resour. Announc.">
        <title>Draft genome sequences for Neonectria magnoliae and Neonectria punicea, canker pathogens of Liriodendron tulipifera and Acer saccharum in West Virginia.</title>
        <authorList>
            <person name="Petronek H.M."/>
            <person name="Kasson M.T."/>
            <person name="Metheny A.M."/>
            <person name="Stauder C.M."/>
            <person name="Lovett B."/>
            <person name="Lynch S.C."/>
            <person name="Garnas J.R."/>
            <person name="Kasson L.R."/>
            <person name="Stajich J.E."/>
        </authorList>
    </citation>
    <scope>NUCLEOTIDE SEQUENCE [LARGE SCALE GENOMIC DNA]</scope>
    <source>
        <strain evidence="2 3">NRRL 64651</strain>
    </source>
</reference>
<dbReference type="Proteomes" id="UP001498421">
    <property type="component" value="Unassembled WGS sequence"/>
</dbReference>
<accession>A0ABR1I8P1</accession>
<sequence length="81" mass="8843">MASASSSVSTSLPKFPPSASDDQDDPGLTIRLLAIGFITKPSSVPVPVLPSTYRKPLGRFSIPTLYRDDYHLKQPTKQELI</sequence>
<comment type="caution">
    <text evidence="2">The sequence shown here is derived from an EMBL/GenBank/DDBJ whole genome shotgun (WGS) entry which is preliminary data.</text>
</comment>
<organism evidence="2 3">
    <name type="scientific">Neonectria magnoliae</name>
    <dbReference type="NCBI Taxonomy" id="2732573"/>
    <lineage>
        <taxon>Eukaryota</taxon>
        <taxon>Fungi</taxon>
        <taxon>Dikarya</taxon>
        <taxon>Ascomycota</taxon>
        <taxon>Pezizomycotina</taxon>
        <taxon>Sordariomycetes</taxon>
        <taxon>Hypocreomycetidae</taxon>
        <taxon>Hypocreales</taxon>
        <taxon>Nectriaceae</taxon>
        <taxon>Neonectria</taxon>
    </lineage>
</organism>
<gene>
    <name evidence="2" type="ORF">QQZ08_004178</name>
</gene>
<feature type="region of interest" description="Disordered" evidence="1">
    <location>
        <begin position="1"/>
        <end position="26"/>
    </location>
</feature>
<feature type="compositionally biased region" description="Low complexity" evidence="1">
    <location>
        <begin position="1"/>
        <end position="11"/>
    </location>
</feature>
<dbReference type="EMBL" id="JAZAVK010000030">
    <property type="protein sequence ID" value="KAK7429365.1"/>
    <property type="molecule type" value="Genomic_DNA"/>
</dbReference>
<proteinExistence type="predicted"/>
<evidence type="ECO:0000313" key="3">
    <source>
        <dbReference type="Proteomes" id="UP001498421"/>
    </source>
</evidence>
<evidence type="ECO:0000256" key="1">
    <source>
        <dbReference type="SAM" id="MobiDB-lite"/>
    </source>
</evidence>
<keyword evidence="3" id="KW-1185">Reference proteome</keyword>
<name>A0ABR1I8P1_9HYPO</name>
<evidence type="ECO:0000313" key="2">
    <source>
        <dbReference type="EMBL" id="KAK7429365.1"/>
    </source>
</evidence>
<protein>
    <submittedName>
        <fullName evidence="2">Uncharacterized protein</fullName>
    </submittedName>
</protein>